<dbReference type="InterPro" id="IPR006894">
    <property type="entry name" value="HupH_Hydgase_express_prot_C"/>
</dbReference>
<dbReference type="Gene3D" id="3.30.1370.140">
    <property type="entry name" value="HupH hydrogenase expression protein, C-terminal domain"/>
    <property type="match status" value="1"/>
</dbReference>
<keyword evidence="5" id="KW-1185">Reference proteome</keyword>
<accession>A0A370DPC8</accession>
<protein>
    <submittedName>
        <fullName evidence="4">Hydrogenase accessory protein HupE</fullName>
    </submittedName>
</protein>
<gene>
    <name evidence="4" type="ORF">DIZ78_08555</name>
</gene>
<sequence>MQKLQDIDIRVEAPVDQLAQHGNAVPVLHEILHALRRLGETEESTTIDLRSIPFGPGDEELLLDVLGRGEVAVKLETLGASEIYETAYAGVWIVDHRNTEGERIALQIEITRVPEILLTQLADLTDSISRLENRLRTPDGVASQSNPMSGRRRDG</sequence>
<evidence type="ECO:0000256" key="1">
    <source>
        <dbReference type="ARBA" id="ARBA00010832"/>
    </source>
</evidence>
<dbReference type="Pfam" id="PF04809">
    <property type="entry name" value="HupH_C"/>
    <property type="match status" value="1"/>
</dbReference>
<comment type="caution">
    <text evidence="4">The sequence shown here is derived from an EMBL/GenBank/DDBJ whole genome shotgun (WGS) entry which is preliminary data.</text>
</comment>
<comment type="similarity">
    <text evidence="1">Belongs to the HupH/HyaF family.</text>
</comment>
<feature type="region of interest" description="Disordered" evidence="2">
    <location>
        <begin position="135"/>
        <end position="155"/>
    </location>
</feature>
<organism evidence="4 5">
    <name type="scientific">endosymbiont of Escarpia spicata</name>
    <dbReference type="NCBI Taxonomy" id="2200908"/>
    <lineage>
        <taxon>Bacteria</taxon>
        <taxon>Pseudomonadati</taxon>
        <taxon>Pseudomonadota</taxon>
        <taxon>Gammaproteobacteria</taxon>
        <taxon>sulfur-oxidizing symbionts</taxon>
    </lineage>
</organism>
<dbReference type="AlphaFoldDB" id="A0A370DPC8"/>
<dbReference type="InterPro" id="IPR038527">
    <property type="entry name" value="HupH_C_sf"/>
</dbReference>
<feature type="domain" description="HupH hydrogenase expression protein C-terminal" evidence="3">
    <location>
        <begin position="23"/>
        <end position="136"/>
    </location>
</feature>
<evidence type="ECO:0000259" key="3">
    <source>
        <dbReference type="Pfam" id="PF04809"/>
    </source>
</evidence>
<proteinExistence type="inferred from homology"/>
<reference evidence="4 5" key="1">
    <citation type="journal article" date="2018" name="ISME J.">
        <title>Endosymbiont genomes yield clues of tubeworm success.</title>
        <authorList>
            <person name="Li Y."/>
            <person name="Liles M.R."/>
            <person name="Halanych K.M."/>
        </authorList>
    </citation>
    <scope>NUCLEOTIDE SEQUENCE [LARGE SCALE GENOMIC DNA]</scope>
    <source>
        <strain evidence="4">A1462</strain>
    </source>
</reference>
<dbReference type="Proteomes" id="UP000254771">
    <property type="component" value="Unassembled WGS sequence"/>
</dbReference>
<name>A0A370DPC8_9GAMM</name>
<dbReference type="EMBL" id="QFXE01000010">
    <property type="protein sequence ID" value="RDH86224.1"/>
    <property type="molecule type" value="Genomic_DNA"/>
</dbReference>
<evidence type="ECO:0000256" key="2">
    <source>
        <dbReference type="SAM" id="MobiDB-lite"/>
    </source>
</evidence>
<evidence type="ECO:0000313" key="5">
    <source>
        <dbReference type="Proteomes" id="UP000254771"/>
    </source>
</evidence>
<evidence type="ECO:0000313" key="4">
    <source>
        <dbReference type="EMBL" id="RDH86224.1"/>
    </source>
</evidence>